<evidence type="ECO:0000313" key="1">
    <source>
        <dbReference type="EMBL" id="KKL21030.1"/>
    </source>
</evidence>
<proteinExistence type="predicted"/>
<protein>
    <submittedName>
        <fullName evidence="1">Uncharacterized protein</fullName>
    </submittedName>
</protein>
<dbReference type="EMBL" id="LAZR01037878">
    <property type="protein sequence ID" value="KKL21030.1"/>
    <property type="molecule type" value="Genomic_DNA"/>
</dbReference>
<organism evidence="1">
    <name type="scientific">marine sediment metagenome</name>
    <dbReference type="NCBI Taxonomy" id="412755"/>
    <lineage>
        <taxon>unclassified sequences</taxon>
        <taxon>metagenomes</taxon>
        <taxon>ecological metagenomes</taxon>
    </lineage>
</organism>
<comment type="caution">
    <text evidence="1">The sequence shown here is derived from an EMBL/GenBank/DDBJ whole genome shotgun (WGS) entry which is preliminary data.</text>
</comment>
<accession>A0A0F9BGW5</accession>
<name>A0A0F9BGW5_9ZZZZ</name>
<gene>
    <name evidence="1" type="ORF">LCGC14_2449490</name>
</gene>
<dbReference type="AlphaFoldDB" id="A0A0F9BGW5"/>
<feature type="non-terminal residue" evidence="1">
    <location>
        <position position="1"/>
    </location>
</feature>
<sequence>FLGKITLGLWEKLGFAPRTKEDCRLVSRICKNYIKYQEYINDSPFLQELYNIEKLPKEDIEWLKEVQKFFENANGIEY</sequence>
<reference evidence="1" key="1">
    <citation type="journal article" date="2015" name="Nature">
        <title>Complex archaea that bridge the gap between prokaryotes and eukaryotes.</title>
        <authorList>
            <person name="Spang A."/>
            <person name="Saw J.H."/>
            <person name="Jorgensen S.L."/>
            <person name="Zaremba-Niedzwiedzka K."/>
            <person name="Martijn J."/>
            <person name="Lind A.E."/>
            <person name="van Eijk R."/>
            <person name="Schleper C."/>
            <person name="Guy L."/>
            <person name="Ettema T.J."/>
        </authorList>
    </citation>
    <scope>NUCLEOTIDE SEQUENCE</scope>
</reference>